<dbReference type="Gene3D" id="4.10.1000.10">
    <property type="entry name" value="Zinc finger, CCCH-type"/>
    <property type="match status" value="2"/>
</dbReference>
<protein>
    <submittedName>
        <fullName evidence="6">CCCH-type zinc finger transcription factor</fullName>
    </submittedName>
</protein>
<dbReference type="AlphaFoldDB" id="A0A167MCV6"/>
<proteinExistence type="predicted"/>
<dbReference type="EMBL" id="KV440983">
    <property type="protein sequence ID" value="OAD72489.1"/>
    <property type="molecule type" value="Genomic_DNA"/>
</dbReference>
<reference evidence="7" key="1">
    <citation type="submission" date="2015-06" db="EMBL/GenBank/DDBJ databases">
        <title>Expansion of signal transduction pathways in fungi by whole-genome duplication.</title>
        <authorList>
            <consortium name="DOE Joint Genome Institute"/>
            <person name="Corrochano L.M."/>
            <person name="Kuo A."/>
            <person name="Marcet-Houben M."/>
            <person name="Polaino S."/>
            <person name="Salamov A."/>
            <person name="Villalobos J.M."/>
            <person name="Alvarez M.I."/>
            <person name="Avalos J."/>
            <person name="Benito E.P."/>
            <person name="Benoit I."/>
            <person name="Burger G."/>
            <person name="Camino L.P."/>
            <person name="Canovas D."/>
            <person name="Cerda-Olmedo E."/>
            <person name="Cheng J.-F."/>
            <person name="Dominguez A."/>
            <person name="Elias M."/>
            <person name="Eslava A.P."/>
            <person name="Glaser F."/>
            <person name="Grimwood J."/>
            <person name="Gutierrez G."/>
            <person name="Heitman J."/>
            <person name="Henrissat B."/>
            <person name="Iturriaga E.A."/>
            <person name="Lang B.F."/>
            <person name="Lavin J.L."/>
            <person name="Lee S."/>
            <person name="Li W."/>
            <person name="Lindquist E."/>
            <person name="Lopez-Garcia S."/>
            <person name="Luque E.M."/>
            <person name="Marcos A.T."/>
            <person name="Martin J."/>
            <person name="McCluskey K."/>
            <person name="Medina H.R."/>
            <person name="Miralles-Duran A."/>
            <person name="Miyazaki A."/>
            <person name="Munoz-Torres E."/>
            <person name="Oguiza J.A."/>
            <person name="Ohm R."/>
            <person name="Olmedo M."/>
            <person name="Orejas M."/>
            <person name="Ortiz-Castellanos L."/>
            <person name="Pisabarro A.G."/>
            <person name="Rodriguez-Romero J."/>
            <person name="Ruiz-Herrera J."/>
            <person name="Ruiz-Vazquez R."/>
            <person name="Sanz C."/>
            <person name="Schackwitz W."/>
            <person name="Schmutz J."/>
            <person name="Shahriari M."/>
            <person name="Shelest E."/>
            <person name="Silva-Franco F."/>
            <person name="Soanes D."/>
            <person name="Syed K."/>
            <person name="Tagua V.G."/>
            <person name="Talbot N.J."/>
            <person name="Thon M."/>
            <person name="De vries R.P."/>
            <person name="Wiebenga A."/>
            <person name="Yadav J.S."/>
            <person name="Braun E.L."/>
            <person name="Baker S."/>
            <person name="Garre V."/>
            <person name="Horwitz B."/>
            <person name="Torres-Martinez S."/>
            <person name="Idnurm A."/>
            <person name="Herrera-Estrella A."/>
            <person name="Gabaldon T."/>
            <person name="Grigoriev I.V."/>
        </authorList>
    </citation>
    <scope>NUCLEOTIDE SEQUENCE [LARGE SCALE GENOMIC DNA]</scope>
    <source>
        <strain evidence="7">NRRL 1555(-)</strain>
    </source>
</reference>
<keyword evidence="7" id="KW-1185">Reference proteome</keyword>
<dbReference type="PANTHER" id="PTHR46156">
    <property type="entry name" value="CCCH ZINGC FINGER"/>
    <property type="match status" value="1"/>
</dbReference>
<feature type="domain" description="C3H1-type" evidence="5">
    <location>
        <begin position="53"/>
        <end position="81"/>
    </location>
</feature>
<dbReference type="PROSITE" id="PS50103">
    <property type="entry name" value="ZF_C3H1"/>
    <property type="match status" value="3"/>
</dbReference>
<evidence type="ECO:0000256" key="3">
    <source>
        <dbReference type="ARBA" id="ARBA00022833"/>
    </source>
</evidence>
<dbReference type="InterPro" id="IPR036855">
    <property type="entry name" value="Znf_CCCH_sf"/>
</dbReference>
<evidence type="ECO:0000313" key="6">
    <source>
        <dbReference type="EMBL" id="OAD72489.1"/>
    </source>
</evidence>
<feature type="non-terminal residue" evidence="6">
    <location>
        <position position="1"/>
    </location>
</feature>
<sequence>AICPRFVKQQCSKTEQNCLLSHTPTANNMPHCLYFQRGRCKNESCIFPHVSVSPDAPVCKLFALEGYCPKGLECHSKHVHVCPEFAETAKCSNANCRLPHVAQSTSKDKHA</sequence>
<feature type="zinc finger region" description="C3H1-type" evidence="4">
    <location>
        <begin position="26"/>
        <end position="52"/>
    </location>
</feature>
<accession>A0A167MCV6</accession>
<feature type="non-terminal residue" evidence="6">
    <location>
        <position position="111"/>
    </location>
</feature>
<name>A0A167MCV6_PHYB8</name>
<dbReference type="PANTHER" id="PTHR46156:SF1">
    <property type="entry name" value="ZINC FINGER CCCH DOMAIN-CONTAINING PROTEIN 3"/>
    <property type="match status" value="1"/>
</dbReference>
<dbReference type="InParanoid" id="A0A167MCV6"/>
<dbReference type="InterPro" id="IPR000571">
    <property type="entry name" value="Znf_CCCH"/>
</dbReference>
<keyword evidence="1 4" id="KW-0479">Metal-binding</keyword>
<evidence type="ECO:0000256" key="4">
    <source>
        <dbReference type="PROSITE-ProRule" id="PRU00723"/>
    </source>
</evidence>
<feature type="domain" description="C3H1-type" evidence="5">
    <location>
        <begin position="1"/>
        <end position="25"/>
    </location>
</feature>
<dbReference type="SUPFAM" id="SSF90229">
    <property type="entry name" value="CCCH zinc finger"/>
    <property type="match status" value="1"/>
</dbReference>
<evidence type="ECO:0000259" key="5">
    <source>
        <dbReference type="PROSITE" id="PS50103"/>
    </source>
</evidence>
<dbReference type="GO" id="GO:0008270">
    <property type="term" value="F:zinc ion binding"/>
    <property type="evidence" value="ECO:0007669"/>
    <property type="project" value="UniProtKB-KW"/>
</dbReference>
<dbReference type="OrthoDB" id="410307at2759"/>
<feature type="zinc finger region" description="C3H1-type" evidence="4">
    <location>
        <begin position="53"/>
        <end position="81"/>
    </location>
</feature>
<dbReference type="RefSeq" id="XP_018290529.1">
    <property type="nucleotide sequence ID" value="XM_018430388.1"/>
</dbReference>
<dbReference type="GO" id="GO:0005634">
    <property type="term" value="C:nucleus"/>
    <property type="evidence" value="ECO:0007669"/>
    <property type="project" value="TreeGrafter"/>
</dbReference>
<dbReference type="VEuPathDB" id="FungiDB:PHYBLDRAFT_14035"/>
<keyword evidence="2 4" id="KW-0863">Zinc-finger</keyword>
<dbReference type="Proteomes" id="UP000077315">
    <property type="component" value="Unassembled WGS sequence"/>
</dbReference>
<evidence type="ECO:0000313" key="7">
    <source>
        <dbReference type="Proteomes" id="UP000077315"/>
    </source>
</evidence>
<evidence type="ECO:0000256" key="2">
    <source>
        <dbReference type="ARBA" id="ARBA00022771"/>
    </source>
</evidence>
<feature type="zinc finger region" description="C3H1-type" evidence="4">
    <location>
        <begin position="1"/>
        <end position="25"/>
    </location>
</feature>
<organism evidence="6 7">
    <name type="scientific">Phycomyces blakesleeanus (strain ATCC 8743b / DSM 1359 / FGSC 10004 / NBRC 33097 / NRRL 1555)</name>
    <dbReference type="NCBI Taxonomy" id="763407"/>
    <lineage>
        <taxon>Eukaryota</taxon>
        <taxon>Fungi</taxon>
        <taxon>Fungi incertae sedis</taxon>
        <taxon>Mucoromycota</taxon>
        <taxon>Mucoromycotina</taxon>
        <taxon>Mucoromycetes</taxon>
        <taxon>Mucorales</taxon>
        <taxon>Phycomycetaceae</taxon>
        <taxon>Phycomyces</taxon>
    </lineage>
</organism>
<evidence type="ECO:0000256" key="1">
    <source>
        <dbReference type="ARBA" id="ARBA00022723"/>
    </source>
</evidence>
<feature type="domain" description="C3H1-type" evidence="5">
    <location>
        <begin position="26"/>
        <end position="52"/>
    </location>
</feature>
<dbReference type="STRING" id="763407.A0A167MCV6"/>
<keyword evidence="3 4" id="KW-0862">Zinc</keyword>
<dbReference type="SMART" id="SM00356">
    <property type="entry name" value="ZnF_C3H1"/>
    <property type="match status" value="3"/>
</dbReference>
<gene>
    <name evidence="6" type="ORF">PHYBLDRAFT_14035</name>
</gene>
<dbReference type="GeneID" id="28991294"/>